<comment type="caution">
    <text evidence="1">The sequence shown here is derived from an EMBL/GenBank/DDBJ whole genome shotgun (WGS) entry which is preliminary data.</text>
</comment>
<evidence type="ECO:0000313" key="2">
    <source>
        <dbReference type="Proteomes" id="UP000765509"/>
    </source>
</evidence>
<sequence>MPTSYQLHFYYLNFNTSGTPTSNTSQQAPTDILPCLGAQELTIQGGSTVKTIGKKTPMGYLWNSFGLTNLGTIGRNVNFMANKRLLVFISLWATTTFPGQSWPTSHILNLLAFYAIFRMLSSAGHPTGNGPCLFPPQFLRAKITQNRMCPNLVHGLRKSPESPSLQSNGVPLKTKYNLLQFWPRPAQTL</sequence>
<protein>
    <submittedName>
        <fullName evidence="1">Uncharacterized protein</fullName>
    </submittedName>
</protein>
<evidence type="ECO:0000313" key="1">
    <source>
        <dbReference type="EMBL" id="MBW0473764.1"/>
    </source>
</evidence>
<dbReference type="Proteomes" id="UP000765509">
    <property type="component" value="Unassembled WGS sequence"/>
</dbReference>
<keyword evidence="2" id="KW-1185">Reference proteome</keyword>
<gene>
    <name evidence="1" type="ORF">O181_013479</name>
</gene>
<reference evidence="1" key="1">
    <citation type="submission" date="2021-03" db="EMBL/GenBank/DDBJ databases">
        <title>Draft genome sequence of rust myrtle Austropuccinia psidii MF-1, a brazilian biotype.</title>
        <authorList>
            <person name="Quecine M.C."/>
            <person name="Pachon D.M.R."/>
            <person name="Bonatelli M.L."/>
            <person name="Correr F.H."/>
            <person name="Franceschini L.M."/>
            <person name="Leite T.F."/>
            <person name="Margarido G.R.A."/>
            <person name="Almeida C.A."/>
            <person name="Ferrarezi J.A."/>
            <person name="Labate C.A."/>
        </authorList>
    </citation>
    <scope>NUCLEOTIDE SEQUENCE</scope>
    <source>
        <strain evidence="1">MF-1</strain>
    </source>
</reference>
<proteinExistence type="predicted"/>
<name>A0A9Q3BYB4_9BASI</name>
<organism evidence="1 2">
    <name type="scientific">Austropuccinia psidii MF-1</name>
    <dbReference type="NCBI Taxonomy" id="1389203"/>
    <lineage>
        <taxon>Eukaryota</taxon>
        <taxon>Fungi</taxon>
        <taxon>Dikarya</taxon>
        <taxon>Basidiomycota</taxon>
        <taxon>Pucciniomycotina</taxon>
        <taxon>Pucciniomycetes</taxon>
        <taxon>Pucciniales</taxon>
        <taxon>Sphaerophragmiaceae</taxon>
        <taxon>Austropuccinia</taxon>
    </lineage>
</organism>
<dbReference type="EMBL" id="AVOT02003527">
    <property type="protein sequence ID" value="MBW0473764.1"/>
    <property type="molecule type" value="Genomic_DNA"/>
</dbReference>
<dbReference type="AlphaFoldDB" id="A0A9Q3BYB4"/>
<accession>A0A9Q3BYB4</accession>